<name>A0AAX4JIZ4_9TREE</name>
<keyword evidence="10" id="KW-1185">Reference proteome</keyword>
<dbReference type="GO" id="GO:0042799">
    <property type="term" value="F:histone H4K20 methyltransferase activity"/>
    <property type="evidence" value="ECO:0007669"/>
    <property type="project" value="TreeGrafter"/>
</dbReference>
<dbReference type="GeneID" id="91090962"/>
<dbReference type="SUPFAM" id="SSF82199">
    <property type="entry name" value="SET domain"/>
    <property type="match status" value="1"/>
</dbReference>
<dbReference type="CDD" id="cd20071">
    <property type="entry name" value="SET_SMYD"/>
    <property type="match status" value="1"/>
</dbReference>
<dbReference type="Proteomes" id="UP001355207">
    <property type="component" value="Chromosome 1"/>
</dbReference>
<dbReference type="Gene3D" id="2.170.270.10">
    <property type="entry name" value="SET domain"/>
    <property type="match status" value="1"/>
</dbReference>
<feature type="domain" description="SET" evidence="8">
    <location>
        <begin position="102"/>
        <end position="425"/>
    </location>
</feature>
<reference evidence="9 10" key="1">
    <citation type="submission" date="2024-01" db="EMBL/GenBank/DDBJ databases">
        <title>Comparative genomics of Cryptococcus and Kwoniella reveals pathogenesis evolution and contrasting modes of karyotype evolution via chromosome fusion or intercentromeric recombination.</title>
        <authorList>
            <person name="Coelho M.A."/>
            <person name="David-Palma M."/>
            <person name="Shea T."/>
            <person name="Bowers K."/>
            <person name="McGinley-Smith S."/>
            <person name="Mohammad A.W."/>
            <person name="Gnirke A."/>
            <person name="Yurkov A.M."/>
            <person name="Nowrousian M."/>
            <person name="Sun S."/>
            <person name="Cuomo C.A."/>
            <person name="Heitman J."/>
        </authorList>
    </citation>
    <scope>NUCLEOTIDE SEQUENCE [LARGE SCALE GENOMIC DNA]</scope>
    <source>
        <strain evidence="9 10">CBS 6074</strain>
    </source>
</reference>
<evidence type="ECO:0000256" key="6">
    <source>
        <dbReference type="ARBA" id="ARBA00048619"/>
    </source>
</evidence>
<evidence type="ECO:0000313" key="9">
    <source>
        <dbReference type="EMBL" id="WWC85427.1"/>
    </source>
</evidence>
<dbReference type="InterPro" id="IPR046341">
    <property type="entry name" value="SET_dom_sf"/>
</dbReference>
<evidence type="ECO:0000259" key="8">
    <source>
        <dbReference type="PROSITE" id="PS50280"/>
    </source>
</evidence>
<dbReference type="EMBL" id="CP144098">
    <property type="protein sequence ID" value="WWC85427.1"/>
    <property type="molecule type" value="Genomic_DNA"/>
</dbReference>
<dbReference type="InterPro" id="IPR001214">
    <property type="entry name" value="SET_dom"/>
</dbReference>
<keyword evidence="2" id="KW-0808">Transferase</keyword>
<accession>A0AAX4JIZ4</accession>
<evidence type="ECO:0000256" key="2">
    <source>
        <dbReference type="ARBA" id="ARBA00022679"/>
    </source>
</evidence>
<gene>
    <name evidence="9" type="ORF">L201_000290</name>
</gene>
<dbReference type="RefSeq" id="XP_066072190.1">
    <property type="nucleotide sequence ID" value="XM_066216093.1"/>
</dbReference>
<dbReference type="GO" id="GO:0045814">
    <property type="term" value="P:negative regulation of gene expression, epigenetic"/>
    <property type="evidence" value="ECO:0007669"/>
    <property type="project" value="TreeGrafter"/>
</dbReference>
<protein>
    <recommendedName>
        <fullName evidence="5">Histone-lysine N-methyltransferase SET5</fullName>
    </recommendedName>
    <alternativeName>
        <fullName evidence="4">SET domain-containing protein 5</fullName>
    </alternativeName>
</protein>
<evidence type="ECO:0000313" key="10">
    <source>
        <dbReference type="Proteomes" id="UP001355207"/>
    </source>
</evidence>
<proteinExistence type="predicted"/>
<dbReference type="AlphaFoldDB" id="A0AAX4JIZ4"/>
<organism evidence="9 10">
    <name type="scientific">Kwoniella dendrophila CBS 6074</name>
    <dbReference type="NCBI Taxonomy" id="1295534"/>
    <lineage>
        <taxon>Eukaryota</taxon>
        <taxon>Fungi</taxon>
        <taxon>Dikarya</taxon>
        <taxon>Basidiomycota</taxon>
        <taxon>Agaricomycotina</taxon>
        <taxon>Tremellomycetes</taxon>
        <taxon>Tremellales</taxon>
        <taxon>Cryptococcaceae</taxon>
        <taxon>Kwoniella</taxon>
    </lineage>
</organism>
<feature type="region of interest" description="Disordered" evidence="7">
    <location>
        <begin position="56"/>
        <end position="79"/>
    </location>
</feature>
<evidence type="ECO:0000256" key="3">
    <source>
        <dbReference type="ARBA" id="ARBA00022691"/>
    </source>
</evidence>
<comment type="catalytic activity">
    <reaction evidence="6">
        <text>L-lysyl-[histone] + S-adenosyl-L-methionine = N(6)-methyl-L-lysyl-[histone] + S-adenosyl-L-homocysteine + H(+)</text>
        <dbReference type="Rhea" id="RHEA:10024"/>
        <dbReference type="Rhea" id="RHEA-COMP:9845"/>
        <dbReference type="Rhea" id="RHEA-COMP:9846"/>
        <dbReference type="ChEBI" id="CHEBI:15378"/>
        <dbReference type="ChEBI" id="CHEBI:29969"/>
        <dbReference type="ChEBI" id="CHEBI:57856"/>
        <dbReference type="ChEBI" id="CHEBI:59789"/>
        <dbReference type="ChEBI" id="CHEBI:61929"/>
    </reaction>
    <physiologicalReaction direction="left-to-right" evidence="6">
        <dbReference type="Rhea" id="RHEA:10025"/>
    </physiologicalReaction>
</comment>
<dbReference type="Gene3D" id="6.10.140.2220">
    <property type="match status" value="1"/>
</dbReference>
<dbReference type="PANTHER" id="PTHR46402">
    <property type="entry name" value="SET AND MYND DOMAIN-CONTAINING PROTEIN 5"/>
    <property type="match status" value="1"/>
</dbReference>
<evidence type="ECO:0000256" key="1">
    <source>
        <dbReference type="ARBA" id="ARBA00022603"/>
    </source>
</evidence>
<keyword evidence="1" id="KW-0489">Methyltransferase</keyword>
<keyword evidence="3" id="KW-0949">S-adenosyl-L-methionine</keyword>
<sequence>MSGISPTDDELQITAQKLRETNPTLGISKLLAQLKIDHPEWTVSEKRFKKFITPTTAITGNDSTNGGEKKKVSNGGAGGGGEDELIAKTGIDHSIDIANIAPKVKVKMFNIEGKGKGLVAKEKLQKGELLWQEEPWIVTTDPDLWPYLTSREMCTQCLTLFDSASSLSLSVMCKFCGEAQFCNRICYQKATRTSGAHNEFLCSGQNKSISPLLKFIKEKKNRDLQGVVRILSQFRKIRDFDSSPEHKDRLLKELENRVWNSMARISQKVKEEERREWPYIAEDRLEEWRLTHLLILRALNPSPEDESFVSFQQFLKSKSKKVVPLTKEEEERWFSYDSFLELLGLIGLNQESSGGLYALHSHLNHNCDPNLQVRNLPKTWTPPTSEELPAELPSPMTAENRGTNKISIIVKKTVHPGDELFISYVNQNLSRDERRSKLREQYGFWCFCNRCNKEKKLEDKEKEQAQQTAPSQRLR</sequence>
<dbReference type="PROSITE" id="PS50280">
    <property type="entry name" value="SET"/>
    <property type="match status" value="1"/>
</dbReference>
<dbReference type="GO" id="GO:0032259">
    <property type="term" value="P:methylation"/>
    <property type="evidence" value="ECO:0007669"/>
    <property type="project" value="UniProtKB-KW"/>
</dbReference>
<feature type="compositionally biased region" description="Polar residues" evidence="7">
    <location>
        <begin position="56"/>
        <end position="66"/>
    </location>
</feature>
<evidence type="ECO:0000256" key="5">
    <source>
        <dbReference type="ARBA" id="ARBA00044528"/>
    </source>
</evidence>
<evidence type="ECO:0000256" key="7">
    <source>
        <dbReference type="SAM" id="MobiDB-lite"/>
    </source>
</evidence>
<dbReference type="Pfam" id="PF00856">
    <property type="entry name" value="SET"/>
    <property type="match status" value="1"/>
</dbReference>
<evidence type="ECO:0000256" key="4">
    <source>
        <dbReference type="ARBA" id="ARBA00042380"/>
    </source>
</evidence>
<dbReference type="Gene3D" id="1.10.220.160">
    <property type="match status" value="1"/>
</dbReference>
<dbReference type="PANTHER" id="PTHR46402:SF2">
    <property type="entry name" value="HISTONE-LYSINE N-TRIMETHYLTRANSFERASE SMYD5"/>
    <property type="match status" value="1"/>
</dbReference>